<dbReference type="Gene3D" id="3.20.170.20">
    <property type="entry name" value="Protein of unknown function DUF952"/>
    <property type="match status" value="1"/>
</dbReference>
<evidence type="ECO:0000313" key="2">
    <source>
        <dbReference type="Proteomes" id="UP001369815"/>
    </source>
</evidence>
<dbReference type="AlphaFoldDB" id="A0AAX6MES8"/>
<proteinExistence type="predicted"/>
<dbReference type="PANTHER" id="PTHR34129">
    <property type="entry name" value="BLR1139 PROTEIN"/>
    <property type="match status" value="1"/>
</dbReference>
<dbReference type="Proteomes" id="UP001369815">
    <property type="component" value="Unassembled WGS sequence"/>
</dbReference>
<accession>A0AAX6MES8</accession>
<name>A0AAX6MES8_9PEZI</name>
<reference evidence="1 2" key="1">
    <citation type="journal article" date="2024" name="Front Chem Biol">
        <title>Unveiling the potential of Daldinia eschscholtzii MFLUCC 19-0629 through bioactivity and bioinformatics studies for enhanced sustainable agriculture production.</title>
        <authorList>
            <person name="Brooks S."/>
            <person name="Weaver J.A."/>
            <person name="Klomchit A."/>
            <person name="Alharthi S.A."/>
            <person name="Onlamun T."/>
            <person name="Nurani R."/>
            <person name="Vong T.K."/>
            <person name="Alberti F."/>
            <person name="Greco C."/>
        </authorList>
    </citation>
    <scope>NUCLEOTIDE SEQUENCE [LARGE SCALE GENOMIC DNA]</scope>
    <source>
        <strain evidence="1">MFLUCC 19-0629</strain>
    </source>
</reference>
<dbReference type="InterPro" id="IPR009297">
    <property type="entry name" value="DUF952"/>
</dbReference>
<comment type="caution">
    <text evidence="1">The sequence shown here is derived from an EMBL/GenBank/DDBJ whole genome shotgun (WGS) entry which is preliminary data.</text>
</comment>
<evidence type="ECO:0000313" key="1">
    <source>
        <dbReference type="EMBL" id="KAK6950953.1"/>
    </source>
</evidence>
<keyword evidence="2" id="KW-1185">Reference proteome</keyword>
<evidence type="ECO:0008006" key="3">
    <source>
        <dbReference type="Google" id="ProtNLM"/>
    </source>
</evidence>
<dbReference type="SUPFAM" id="SSF56399">
    <property type="entry name" value="ADP-ribosylation"/>
    <property type="match status" value="1"/>
</dbReference>
<sequence>MAPSPLPEFVYKIVPSAPPTPIPSEYPLSELDRKDGFVHLSVGSQIPITADLFFKDATTIWVLKLRFAPKFHSATTWEVEGCPHLYGNFGAEDVDSVKQLSRLDGESWKEALKKESDWLV</sequence>
<protein>
    <recommendedName>
        <fullName evidence="3">DUF952 domain-containing protein</fullName>
    </recommendedName>
</protein>
<gene>
    <name evidence="1" type="ORF">Daesc_007481</name>
</gene>
<dbReference type="EMBL" id="JBANMG010000007">
    <property type="protein sequence ID" value="KAK6950953.1"/>
    <property type="molecule type" value="Genomic_DNA"/>
</dbReference>
<organism evidence="1 2">
    <name type="scientific">Daldinia eschscholtzii</name>
    <dbReference type="NCBI Taxonomy" id="292717"/>
    <lineage>
        <taxon>Eukaryota</taxon>
        <taxon>Fungi</taxon>
        <taxon>Dikarya</taxon>
        <taxon>Ascomycota</taxon>
        <taxon>Pezizomycotina</taxon>
        <taxon>Sordariomycetes</taxon>
        <taxon>Xylariomycetidae</taxon>
        <taxon>Xylariales</taxon>
        <taxon>Hypoxylaceae</taxon>
        <taxon>Daldinia</taxon>
    </lineage>
</organism>
<dbReference type="PANTHER" id="PTHR34129:SF1">
    <property type="entry name" value="DUF952 DOMAIN-CONTAINING PROTEIN"/>
    <property type="match status" value="1"/>
</dbReference>
<dbReference type="Pfam" id="PF06108">
    <property type="entry name" value="DUF952"/>
    <property type="match status" value="1"/>
</dbReference>